<sequence>MLKLFYSLFELFAWIPGTIFNYGQNFNDNSRMKSISVDARTFRPIYSNATIIFHSNFNDEEMNFISKSCKFQDPPCEKCVFESHLTLDYSNMTTDTHVINVIHAPNFGADSEPRQKDLWKNLEKIADLVKSHKELKYIYFILSPEKLKGIEKHINALKLLYGEENIRKIKVLAFDNEAAQGIENKRDEINSRFQIYTGGNHKVLISTPDKCRHEINNDLRGVELGQSISLPSDRKSVVQEIESLEVSQMRLRKKYEKDVLNVKQKIKSYKSYYDDRIEEIDRQLNKPLYNLFGRLTGRKDALMKQKENILKMRKQNMGELNDELKKIDKLFNDHLRALQFAKQGLLTLVA</sequence>
<feature type="signal peptide" evidence="1">
    <location>
        <begin position="1"/>
        <end position="20"/>
    </location>
</feature>
<evidence type="ECO:0000313" key="2">
    <source>
        <dbReference type="EMBL" id="RKP19316.1"/>
    </source>
</evidence>
<evidence type="ECO:0008006" key="4">
    <source>
        <dbReference type="Google" id="ProtNLM"/>
    </source>
</evidence>
<dbReference type="Proteomes" id="UP000281549">
    <property type="component" value="Unassembled WGS sequence"/>
</dbReference>
<name>A0A4P9YIB2_ROZAC</name>
<evidence type="ECO:0000313" key="3">
    <source>
        <dbReference type="Proteomes" id="UP000281549"/>
    </source>
</evidence>
<dbReference type="AlphaFoldDB" id="A0A4P9YIB2"/>
<gene>
    <name evidence="2" type="ORF">ROZALSC1DRAFT_22392</name>
</gene>
<feature type="chain" id="PRO_5020484629" description="AIG1-type G domain-containing protein" evidence="1">
    <location>
        <begin position="21"/>
        <end position="350"/>
    </location>
</feature>
<evidence type="ECO:0000256" key="1">
    <source>
        <dbReference type="SAM" id="SignalP"/>
    </source>
</evidence>
<accession>A0A4P9YIB2</accession>
<organism evidence="2 3">
    <name type="scientific">Rozella allomycis (strain CSF55)</name>
    <dbReference type="NCBI Taxonomy" id="988480"/>
    <lineage>
        <taxon>Eukaryota</taxon>
        <taxon>Fungi</taxon>
        <taxon>Fungi incertae sedis</taxon>
        <taxon>Cryptomycota</taxon>
        <taxon>Cryptomycota incertae sedis</taxon>
        <taxon>Rozella</taxon>
    </lineage>
</organism>
<keyword evidence="1" id="KW-0732">Signal</keyword>
<protein>
    <recommendedName>
        <fullName evidence="4">AIG1-type G domain-containing protein</fullName>
    </recommendedName>
</protein>
<dbReference type="EMBL" id="ML005247">
    <property type="protein sequence ID" value="RKP19316.1"/>
    <property type="molecule type" value="Genomic_DNA"/>
</dbReference>
<reference evidence="3" key="1">
    <citation type="journal article" date="2018" name="Nat. Microbiol.">
        <title>Leveraging single-cell genomics to expand the fungal tree of life.</title>
        <authorList>
            <person name="Ahrendt S.R."/>
            <person name="Quandt C.A."/>
            <person name="Ciobanu D."/>
            <person name="Clum A."/>
            <person name="Salamov A."/>
            <person name="Andreopoulos B."/>
            <person name="Cheng J.F."/>
            <person name="Woyke T."/>
            <person name="Pelin A."/>
            <person name="Henrissat B."/>
            <person name="Reynolds N.K."/>
            <person name="Benny G.L."/>
            <person name="Smith M.E."/>
            <person name="James T.Y."/>
            <person name="Grigoriev I.V."/>
        </authorList>
    </citation>
    <scope>NUCLEOTIDE SEQUENCE [LARGE SCALE GENOMIC DNA]</scope>
    <source>
        <strain evidence="3">CSF55</strain>
    </source>
</reference>
<proteinExistence type="predicted"/>